<evidence type="ECO:0000313" key="17">
    <source>
        <dbReference type="Proteomes" id="UP000479293"/>
    </source>
</evidence>
<evidence type="ECO:0000259" key="15">
    <source>
        <dbReference type="PROSITE" id="PS52004"/>
    </source>
</evidence>
<organism evidence="16 17">
    <name type="scientific">Salmonirosea aquatica</name>
    <dbReference type="NCBI Taxonomy" id="2654236"/>
    <lineage>
        <taxon>Bacteria</taxon>
        <taxon>Pseudomonadati</taxon>
        <taxon>Bacteroidota</taxon>
        <taxon>Cytophagia</taxon>
        <taxon>Cytophagales</taxon>
        <taxon>Spirosomataceae</taxon>
        <taxon>Salmonirosea</taxon>
    </lineage>
</organism>
<dbReference type="NCBIfam" id="NF005589">
    <property type="entry name" value="PRK07314.1"/>
    <property type="match status" value="1"/>
</dbReference>
<dbReference type="InterPro" id="IPR000794">
    <property type="entry name" value="Beta-ketoacyl_synthase"/>
</dbReference>
<dbReference type="PIRSF" id="PIRSF000447">
    <property type="entry name" value="KAS_II"/>
    <property type="match status" value="1"/>
</dbReference>
<dbReference type="CDD" id="cd00834">
    <property type="entry name" value="KAS_I_II"/>
    <property type="match status" value="1"/>
</dbReference>
<feature type="active site" description="For beta-ketoacyl synthase activity" evidence="12">
    <location>
        <position position="166"/>
    </location>
</feature>
<dbReference type="EC" id="2.3.1.179" evidence="3 11"/>
<evidence type="ECO:0000256" key="4">
    <source>
        <dbReference type="ARBA" id="ARBA00014657"/>
    </source>
</evidence>
<evidence type="ECO:0000256" key="13">
    <source>
        <dbReference type="RuleBase" id="RU003694"/>
    </source>
</evidence>
<dbReference type="PROSITE" id="PS52004">
    <property type="entry name" value="KS3_2"/>
    <property type="match status" value="1"/>
</dbReference>
<dbReference type="GO" id="GO:0005829">
    <property type="term" value="C:cytosol"/>
    <property type="evidence" value="ECO:0007669"/>
    <property type="project" value="TreeGrafter"/>
</dbReference>
<dbReference type="PROSITE" id="PS00606">
    <property type="entry name" value="KS3_1"/>
    <property type="match status" value="1"/>
</dbReference>
<dbReference type="PANTHER" id="PTHR11712">
    <property type="entry name" value="POLYKETIDE SYNTHASE-RELATED"/>
    <property type="match status" value="1"/>
</dbReference>
<evidence type="ECO:0000256" key="5">
    <source>
        <dbReference type="ARBA" id="ARBA00022516"/>
    </source>
</evidence>
<feature type="compositionally biased region" description="Polar residues" evidence="14">
    <location>
        <begin position="211"/>
        <end position="222"/>
    </location>
</feature>
<dbReference type="SUPFAM" id="SSF53901">
    <property type="entry name" value="Thiolase-like"/>
    <property type="match status" value="2"/>
</dbReference>
<keyword evidence="9 11" id="KW-0275">Fatty acid biosynthesis</keyword>
<dbReference type="Pfam" id="PF00109">
    <property type="entry name" value="ketoacyl-synt"/>
    <property type="match status" value="1"/>
</dbReference>
<comment type="catalytic activity">
    <reaction evidence="11">
        <text>a fatty acyl-[ACP] + malonyl-[ACP] + H(+) = a 3-oxoacyl-[ACP] + holo-[ACP] + CO2</text>
        <dbReference type="Rhea" id="RHEA:22836"/>
        <dbReference type="Rhea" id="RHEA-COMP:9623"/>
        <dbReference type="Rhea" id="RHEA-COMP:9685"/>
        <dbReference type="Rhea" id="RHEA-COMP:9916"/>
        <dbReference type="Rhea" id="RHEA-COMP:14125"/>
        <dbReference type="ChEBI" id="CHEBI:15378"/>
        <dbReference type="ChEBI" id="CHEBI:16526"/>
        <dbReference type="ChEBI" id="CHEBI:64479"/>
        <dbReference type="ChEBI" id="CHEBI:78449"/>
        <dbReference type="ChEBI" id="CHEBI:78776"/>
        <dbReference type="ChEBI" id="CHEBI:138651"/>
    </reaction>
</comment>
<evidence type="ECO:0000256" key="2">
    <source>
        <dbReference type="ARBA" id="ARBA00008467"/>
    </source>
</evidence>
<dbReference type="InterPro" id="IPR018201">
    <property type="entry name" value="Ketoacyl_synth_AS"/>
</dbReference>
<comment type="similarity">
    <text evidence="2 11 13">Belongs to the thiolase-like superfamily. Beta-ketoacyl-ACP synthases family.</text>
</comment>
<name>A0A7C9FPX4_9BACT</name>
<dbReference type="Gene3D" id="3.40.47.10">
    <property type="match status" value="1"/>
</dbReference>
<evidence type="ECO:0000256" key="7">
    <source>
        <dbReference type="ARBA" id="ARBA00022832"/>
    </source>
</evidence>
<evidence type="ECO:0000256" key="11">
    <source>
        <dbReference type="PIRNR" id="PIRNR000447"/>
    </source>
</evidence>
<dbReference type="EMBL" id="WHLY01000002">
    <property type="protein sequence ID" value="MPR35731.1"/>
    <property type="molecule type" value="Genomic_DNA"/>
</dbReference>
<comment type="function">
    <text evidence="11">Involved in the type II fatty acid elongation cycle. Catalyzes the elongation of a wide range of acyl-ACP by the addition of two carbons from malonyl-ACP to an acyl acceptor. Can efficiently catalyze the conversion of palmitoleoyl-ACP (cis-hexadec-9-enoyl-ACP) to cis-vaccenoyl-ACP (cis-octadec-11-enoyl-ACP), an essential step in the thermal regulation of fatty acid composition.</text>
</comment>
<gene>
    <name evidence="16" type="primary">fabF</name>
    <name evidence="16" type="ORF">GBK04_20845</name>
</gene>
<evidence type="ECO:0000256" key="10">
    <source>
        <dbReference type="ARBA" id="ARBA00023315"/>
    </source>
</evidence>
<dbReference type="InterPro" id="IPR014031">
    <property type="entry name" value="Ketoacyl_synth_C"/>
</dbReference>
<protein>
    <recommendedName>
        <fullName evidence="4 11">3-oxoacyl-[acyl-carrier-protein] synthase 2</fullName>
        <ecNumber evidence="3 11">2.3.1.179</ecNumber>
    </recommendedName>
</protein>
<dbReference type="InterPro" id="IPR017568">
    <property type="entry name" value="3-oxoacyl-ACP_synth-2"/>
</dbReference>
<evidence type="ECO:0000256" key="1">
    <source>
        <dbReference type="ARBA" id="ARBA00005194"/>
    </source>
</evidence>
<keyword evidence="10 11" id="KW-0012">Acyltransferase</keyword>
<evidence type="ECO:0000256" key="9">
    <source>
        <dbReference type="ARBA" id="ARBA00023160"/>
    </source>
</evidence>
<comment type="pathway">
    <text evidence="1 11">Lipid metabolism; fatty acid biosynthesis.</text>
</comment>
<dbReference type="FunFam" id="3.40.47.10:FF:000018">
    <property type="entry name" value="3-oxoacyl-[acyl-carrier-protein] synthase 2"/>
    <property type="match status" value="1"/>
</dbReference>
<evidence type="ECO:0000313" key="16">
    <source>
        <dbReference type="EMBL" id="MPR35731.1"/>
    </source>
</evidence>
<evidence type="ECO:0000256" key="14">
    <source>
        <dbReference type="SAM" id="MobiDB-lite"/>
    </source>
</evidence>
<reference evidence="16 17" key="1">
    <citation type="submission" date="2019-10" db="EMBL/GenBank/DDBJ databases">
        <title>Draft Genome Sequence of Cytophagaceae sp. SJW1-29.</title>
        <authorList>
            <person name="Choi A."/>
        </authorList>
    </citation>
    <scope>NUCLEOTIDE SEQUENCE [LARGE SCALE GENOMIC DNA]</scope>
    <source>
        <strain evidence="16 17">SJW1-29</strain>
    </source>
</reference>
<accession>A0A7C9FPX4</accession>
<dbReference type="InterPro" id="IPR014030">
    <property type="entry name" value="Ketoacyl_synth_N"/>
</dbReference>
<dbReference type="GO" id="GO:0004315">
    <property type="term" value="F:3-oxoacyl-[acyl-carrier-protein] synthase activity"/>
    <property type="evidence" value="ECO:0007669"/>
    <property type="project" value="UniProtKB-UniRule"/>
</dbReference>
<dbReference type="Pfam" id="PF02801">
    <property type="entry name" value="Ketoacyl-synt_C"/>
    <property type="match status" value="1"/>
</dbReference>
<dbReference type="SMART" id="SM00825">
    <property type="entry name" value="PKS_KS"/>
    <property type="match status" value="1"/>
</dbReference>
<keyword evidence="5 11" id="KW-0444">Lipid biosynthesis</keyword>
<dbReference type="PANTHER" id="PTHR11712:SF336">
    <property type="entry name" value="3-OXOACYL-[ACYL-CARRIER-PROTEIN] SYNTHASE, MITOCHONDRIAL"/>
    <property type="match status" value="1"/>
</dbReference>
<sequence length="415" mass="43693">MKRVVITGLGAITPLGNTVAELWDNIRAGRSGAGPITKFDASKFKTRFACEVKGFDPESYIDKKELKKYDPFTQYALAASEQAVADAGLDFASMDESERYDIGVIWGTGNGGISTFEQQLKEFDTGDGTPRFNPYFIPKMIVDIAAGVISMRYQLHGPNYCTVSACASSNTAIISAFDTIRMGKATMMIAGGSEAAITPASVGGFGAAQALSKQNDSPQTASKPFDRDRDGFVMGEGAGALVLEELDHALARGATIYAEMAGGGMAGDAYHLTGTHPEGLGAVLGIQRALRDAGITAEAIDYVNAHATSTGIGDLSELVGIKRVFGDRPVPISATKSMTGHLLGAAGAVESIISILSVKHDLIPATINVTTLDERIPEGMNLILGKAVSQKVNYALNNTFGFGGHTASSIFKKYL</sequence>
<dbReference type="UniPathway" id="UPA00094"/>
<comment type="caution">
    <text evidence="16">The sequence shown here is derived from an EMBL/GenBank/DDBJ whole genome shotgun (WGS) entry which is preliminary data.</text>
</comment>
<dbReference type="InterPro" id="IPR016039">
    <property type="entry name" value="Thiolase-like"/>
</dbReference>
<proteinExistence type="inferred from homology"/>
<evidence type="ECO:0000256" key="12">
    <source>
        <dbReference type="PIRSR" id="PIRSR000447-1"/>
    </source>
</evidence>
<evidence type="ECO:0000256" key="6">
    <source>
        <dbReference type="ARBA" id="ARBA00022679"/>
    </source>
</evidence>
<dbReference type="AlphaFoldDB" id="A0A7C9FPX4"/>
<dbReference type="InterPro" id="IPR020841">
    <property type="entry name" value="PKS_Beta-ketoAc_synthase_dom"/>
</dbReference>
<dbReference type="NCBIfam" id="TIGR03150">
    <property type="entry name" value="fabF"/>
    <property type="match status" value="1"/>
</dbReference>
<keyword evidence="7" id="KW-0276">Fatty acid metabolism</keyword>
<keyword evidence="8" id="KW-0443">Lipid metabolism</keyword>
<comment type="catalytic activity">
    <reaction evidence="11">
        <text>(9Z)-hexadecenoyl-[ACP] + malonyl-[ACP] + H(+) = 3-oxo-(11Z)-octadecenoyl-[ACP] + holo-[ACP] + CO2</text>
        <dbReference type="Rhea" id="RHEA:55040"/>
        <dbReference type="Rhea" id="RHEA-COMP:9623"/>
        <dbReference type="Rhea" id="RHEA-COMP:9685"/>
        <dbReference type="Rhea" id="RHEA-COMP:10800"/>
        <dbReference type="Rhea" id="RHEA-COMP:14074"/>
        <dbReference type="ChEBI" id="CHEBI:15378"/>
        <dbReference type="ChEBI" id="CHEBI:16526"/>
        <dbReference type="ChEBI" id="CHEBI:64479"/>
        <dbReference type="ChEBI" id="CHEBI:78449"/>
        <dbReference type="ChEBI" id="CHEBI:83989"/>
        <dbReference type="ChEBI" id="CHEBI:138538"/>
        <dbReference type="EC" id="2.3.1.179"/>
    </reaction>
</comment>
<dbReference type="RefSeq" id="WP_152763041.1">
    <property type="nucleotide sequence ID" value="NZ_WHLY01000002.1"/>
</dbReference>
<keyword evidence="6 11" id="KW-0808">Transferase</keyword>
<feature type="region of interest" description="Disordered" evidence="14">
    <location>
        <begin position="209"/>
        <end position="230"/>
    </location>
</feature>
<keyword evidence="17" id="KW-1185">Reference proteome</keyword>
<dbReference type="GO" id="GO:0006633">
    <property type="term" value="P:fatty acid biosynthetic process"/>
    <property type="evidence" value="ECO:0007669"/>
    <property type="project" value="UniProtKB-UniRule"/>
</dbReference>
<dbReference type="Proteomes" id="UP000479293">
    <property type="component" value="Unassembled WGS sequence"/>
</dbReference>
<evidence type="ECO:0000256" key="8">
    <source>
        <dbReference type="ARBA" id="ARBA00023098"/>
    </source>
</evidence>
<feature type="domain" description="Ketosynthase family 3 (KS3)" evidence="15">
    <location>
        <begin position="1"/>
        <end position="413"/>
    </location>
</feature>
<evidence type="ECO:0000256" key="3">
    <source>
        <dbReference type="ARBA" id="ARBA00012356"/>
    </source>
</evidence>